<evidence type="ECO:0000259" key="1">
    <source>
        <dbReference type="Pfam" id="PF04765"/>
    </source>
</evidence>
<evidence type="ECO:0000313" key="3">
    <source>
        <dbReference type="Proteomes" id="UP000597338"/>
    </source>
</evidence>
<evidence type="ECO:0000313" key="2">
    <source>
        <dbReference type="EMBL" id="GGC32211.1"/>
    </source>
</evidence>
<dbReference type="Pfam" id="PF04765">
    <property type="entry name" value="TOD1_MUCI70"/>
    <property type="match status" value="1"/>
</dbReference>
<dbReference type="EMBL" id="BMIK01000008">
    <property type="protein sequence ID" value="GGC32211.1"/>
    <property type="molecule type" value="Genomic_DNA"/>
</dbReference>
<gene>
    <name evidence="2" type="ORF">GCM10011386_25420</name>
</gene>
<keyword evidence="3" id="KW-1185">Reference proteome</keyword>
<proteinExistence type="predicted"/>
<name>A0ABQ1M3M4_9SPHI</name>
<accession>A0ABQ1M3M4</accession>
<comment type="caution">
    <text evidence="2">The sequence shown here is derived from an EMBL/GenBank/DDBJ whole genome shotgun (WGS) entry which is preliminary data.</text>
</comment>
<dbReference type="InterPro" id="IPR048354">
    <property type="entry name" value="TOD1_MUCI70_glycTrfase_dom"/>
</dbReference>
<reference evidence="3" key="1">
    <citation type="journal article" date="2019" name="Int. J. Syst. Evol. Microbiol.">
        <title>The Global Catalogue of Microorganisms (GCM) 10K type strain sequencing project: providing services to taxonomists for standard genome sequencing and annotation.</title>
        <authorList>
            <consortium name="The Broad Institute Genomics Platform"/>
            <consortium name="The Broad Institute Genome Sequencing Center for Infectious Disease"/>
            <person name="Wu L."/>
            <person name="Ma J."/>
        </authorList>
    </citation>
    <scope>NUCLEOTIDE SEQUENCE [LARGE SCALE GENOMIC DNA]</scope>
    <source>
        <strain evidence="3">CGMCC 1.15342</strain>
    </source>
</reference>
<dbReference type="Proteomes" id="UP000597338">
    <property type="component" value="Unassembled WGS sequence"/>
</dbReference>
<protein>
    <recommendedName>
        <fullName evidence="1">TOD1/MUCI70 glycosyltransferase-like domain-containing protein</fullName>
    </recommendedName>
</protein>
<dbReference type="SUPFAM" id="SSF53448">
    <property type="entry name" value="Nucleotide-diphospho-sugar transferases"/>
    <property type="match status" value="1"/>
</dbReference>
<dbReference type="InterPro" id="IPR029044">
    <property type="entry name" value="Nucleotide-diphossugar_trans"/>
</dbReference>
<feature type="domain" description="TOD1/MUCI70 glycosyltransferase-like" evidence="1">
    <location>
        <begin position="42"/>
        <end position="203"/>
    </location>
</feature>
<dbReference type="RefSeq" id="WP_188751265.1">
    <property type="nucleotide sequence ID" value="NZ_BMIK01000008.1"/>
</dbReference>
<organism evidence="2 3">
    <name type="scientific">Parapedobacter defluvii</name>
    <dbReference type="NCBI Taxonomy" id="2045106"/>
    <lineage>
        <taxon>Bacteria</taxon>
        <taxon>Pseudomonadati</taxon>
        <taxon>Bacteroidota</taxon>
        <taxon>Sphingobacteriia</taxon>
        <taxon>Sphingobacteriales</taxon>
        <taxon>Sphingobacteriaceae</taxon>
        <taxon>Parapedobacter</taxon>
    </lineage>
</organism>
<sequence>MSQKVIYTAIFGNYEGLLPQKEIAGWDFVCFTDNPSLKASPWQIRLIEPPVPGDYTRSNRFIKINPHLFFPDYEISIFIDGNMLVIGNPDRLVETVLADYAMACFDHEQAKRDPRNCIYSEYNFLKQLAEHQGIYKDDPQVMKQHIEFLRAHQYPERMGLIVGTVLVRRHHDPQLIRVMEDWWYMVKSYSKRDQLSFNYVAWKHGFTYRIIPGDIRRGNGYFYMLGKHRKDWTAKLWKFRWKERLGLVKIHK</sequence>